<dbReference type="AlphaFoldDB" id="A0A5Q0H4E4"/>
<keyword evidence="9" id="KW-1185">Reference proteome</keyword>
<name>A0A5Q0H4E4_SACSY</name>
<dbReference type="EMBL" id="CP034550">
    <property type="protein sequence ID" value="QFZ20784.1"/>
    <property type="molecule type" value="Genomic_DNA"/>
</dbReference>
<dbReference type="KEGG" id="ssyi:EKG83_28350"/>
<accession>A0A5Q0H4E4</accession>
<dbReference type="GO" id="GO:0000156">
    <property type="term" value="F:phosphorelay response regulator activity"/>
    <property type="evidence" value="ECO:0007669"/>
    <property type="project" value="TreeGrafter"/>
</dbReference>
<dbReference type="Gene3D" id="1.10.10.10">
    <property type="entry name" value="Winged helix-like DNA-binding domain superfamily/Winged helix DNA-binding domain"/>
    <property type="match status" value="1"/>
</dbReference>
<evidence type="ECO:0000256" key="4">
    <source>
        <dbReference type="PROSITE-ProRule" id="PRU00169"/>
    </source>
</evidence>
<dbReference type="GO" id="GO:0006355">
    <property type="term" value="P:regulation of DNA-templated transcription"/>
    <property type="evidence" value="ECO:0007669"/>
    <property type="project" value="InterPro"/>
</dbReference>
<dbReference type="PROSITE" id="PS51755">
    <property type="entry name" value="OMPR_PHOB"/>
    <property type="match status" value="1"/>
</dbReference>
<evidence type="ECO:0000259" key="6">
    <source>
        <dbReference type="PROSITE" id="PS50110"/>
    </source>
</evidence>
<dbReference type="CDD" id="cd00383">
    <property type="entry name" value="trans_reg_C"/>
    <property type="match status" value="1"/>
</dbReference>
<evidence type="ECO:0000259" key="7">
    <source>
        <dbReference type="PROSITE" id="PS51755"/>
    </source>
</evidence>
<dbReference type="GO" id="GO:0032993">
    <property type="term" value="C:protein-DNA complex"/>
    <property type="evidence" value="ECO:0007669"/>
    <property type="project" value="TreeGrafter"/>
</dbReference>
<keyword evidence="4" id="KW-0597">Phosphoprotein</keyword>
<dbReference type="Pfam" id="PF00072">
    <property type="entry name" value="Response_reg"/>
    <property type="match status" value="1"/>
</dbReference>
<dbReference type="InterPro" id="IPR001789">
    <property type="entry name" value="Sig_transdc_resp-reg_receiver"/>
</dbReference>
<dbReference type="PANTHER" id="PTHR48111:SF67">
    <property type="entry name" value="TRANSCRIPTIONAL REGULATORY PROTEIN TCTD"/>
    <property type="match status" value="1"/>
</dbReference>
<dbReference type="Gene3D" id="3.40.50.2300">
    <property type="match status" value="1"/>
</dbReference>
<dbReference type="GO" id="GO:0000976">
    <property type="term" value="F:transcription cis-regulatory region binding"/>
    <property type="evidence" value="ECO:0007669"/>
    <property type="project" value="TreeGrafter"/>
</dbReference>
<dbReference type="Gene3D" id="6.10.250.690">
    <property type="match status" value="1"/>
</dbReference>
<dbReference type="InterPro" id="IPR036388">
    <property type="entry name" value="WH-like_DNA-bd_sf"/>
</dbReference>
<evidence type="ECO:0000256" key="3">
    <source>
        <dbReference type="ARBA" id="ARBA00023163"/>
    </source>
</evidence>
<dbReference type="InterPro" id="IPR001867">
    <property type="entry name" value="OmpR/PhoB-type_DNA-bd"/>
</dbReference>
<feature type="DNA-binding region" description="OmpR/PhoB-type" evidence="5">
    <location>
        <begin position="151"/>
        <end position="251"/>
    </location>
</feature>
<dbReference type="SMART" id="SM00448">
    <property type="entry name" value="REC"/>
    <property type="match status" value="1"/>
</dbReference>
<evidence type="ECO:0000313" key="8">
    <source>
        <dbReference type="EMBL" id="QFZ20784.1"/>
    </source>
</evidence>
<dbReference type="SMART" id="SM00862">
    <property type="entry name" value="Trans_reg_C"/>
    <property type="match status" value="1"/>
</dbReference>
<dbReference type="InterPro" id="IPR011006">
    <property type="entry name" value="CheY-like_superfamily"/>
</dbReference>
<gene>
    <name evidence="8" type="ORF">EKG83_28350</name>
</gene>
<protein>
    <submittedName>
        <fullName evidence="8">Response regulator transcription factor</fullName>
    </submittedName>
</protein>
<keyword evidence="1" id="KW-0805">Transcription regulation</keyword>
<dbReference type="PROSITE" id="PS50110">
    <property type="entry name" value="RESPONSE_REGULATORY"/>
    <property type="match status" value="1"/>
</dbReference>
<evidence type="ECO:0000313" key="9">
    <source>
        <dbReference type="Proteomes" id="UP000325787"/>
    </source>
</evidence>
<dbReference type="InterPro" id="IPR039420">
    <property type="entry name" value="WalR-like"/>
</dbReference>
<reference evidence="9" key="1">
    <citation type="journal article" date="2021" name="Curr. Microbiol.">
        <title>Complete genome of nocamycin-producing strain Saccharothrix syringae NRRL B-16468 reveals the biosynthetic potential for secondary metabolites.</title>
        <authorList>
            <person name="Mo X."/>
            <person name="Yang S."/>
        </authorList>
    </citation>
    <scope>NUCLEOTIDE SEQUENCE [LARGE SCALE GENOMIC DNA]</scope>
    <source>
        <strain evidence="9">ATCC 51364 / DSM 43886 / JCM 6844 / KCTC 9398 / NBRC 14523 / NRRL B-16468 / INA 2240</strain>
    </source>
</reference>
<dbReference type="OrthoDB" id="4375420at2"/>
<evidence type="ECO:0000256" key="5">
    <source>
        <dbReference type="PROSITE-ProRule" id="PRU01091"/>
    </source>
</evidence>
<evidence type="ECO:0000256" key="2">
    <source>
        <dbReference type="ARBA" id="ARBA00023125"/>
    </source>
</evidence>
<dbReference type="Pfam" id="PF00486">
    <property type="entry name" value="Trans_reg_C"/>
    <property type="match status" value="1"/>
</dbReference>
<feature type="domain" description="Response regulatory" evidence="6">
    <location>
        <begin position="29"/>
        <end position="142"/>
    </location>
</feature>
<dbReference type="Proteomes" id="UP000325787">
    <property type="component" value="Chromosome"/>
</dbReference>
<keyword evidence="2 5" id="KW-0238">DNA-binding</keyword>
<keyword evidence="3" id="KW-0804">Transcription</keyword>
<dbReference type="GO" id="GO:0005829">
    <property type="term" value="C:cytosol"/>
    <property type="evidence" value="ECO:0007669"/>
    <property type="project" value="TreeGrafter"/>
</dbReference>
<proteinExistence type="predicted"/>
<sequence length="251" mass="27437">MDAASSPHGRTIDGAQVYEPFNTDLARPVVVFVEDEVDLVAMAATYLRRDGFQVVTALDARSAVAVLREHSADLVVLDLGLPDGNGLDLLREVRAGRHLPVIILTGWGSERDRVVGLELGADDYVVKPFSLPELAARIRAVLRRSRQPRADPVIRHGALAIDTDSHEVTAHGHPVKLTPLEYGLLVFLAGAPRRVFTTAQLLTAAWGWTGERQDPSAVVEHVYRVRRKLTGAGVDRPRIVTVRGAGYRLDP</sequence>
<dbReference type="SUPFAM" id="SSF52172">
    <property type="entry name" value="CheY-like"/>
    <property type="match status" value="1"/>
</dbReference>
<dbReference type="PANTHER" id="PTHR48111">
    <property type="entry name" value="REGULATOR OF RPOS"/>
    <property type="match status" value="1"/>
</dbReference>
<dbReference type="RefSeq" id="WP_084716090.1">
    <property type="nucleotide sequence ID" value="NZ_CP034550.1"/>
</dbReference>
<feature type="domain" description="OmpR/PhoB-type" evidence="7">
    <location>
        <begin position="151"/>
        <end position="251"/>
    </location>
</feature>
<organism evidence="8 9">
    <name type="scientific">Saccharothrix syringae</name>
    <name type="common">Nocardiopsis syringae</name>
    <dbReference type="NCBI Taxonomy" id="103733"/>
    <lineage>
        <taxon>Bacteria</taxon>
        <taxon>Bacillati</taxon>
        <taxon>Actinomycetota</taxon>
        <taxon>Actinomycetes</taxon>
        <taxon>Pseudonocardiales</taxon>
        <taxon>Pseudonocardiaceae</taxon>
        <taxon>Saccharothrix</taxon>
    </lineage>
</organism>
<feature type="modified residue" description="4-aspartylphosphate" evidence="4">
    <location>
        <position position="78"/>
    </location>
</feature>
<evidence type="ECO:0000256" key="1">
    <source>
        <dbReference type="ARBA" id="ARBA00023015"/>
    </source>
</evidence>